<dbReference type="Pfam" id="PF13360">
    <property type="entry name" value="PQQ_2"/>
    <property type="match status" value="1"/>
</dbReference>
<name>A0A517NTJ6_9BACT</name>
<reference evidence="2 3" key="1">
    <citation type="submission" date="2019-02" db="EMBL/GenBank/DDBJ databases">
        <title>Deep-cultivation of Planctomycetes and their phenomic and genomic characterization uncovers novel biology.</title>
        <authorList>
            <person name="Wiegand S."/>
            <person name="Jogler M."/>
            <person name="Boedeker C."/>
            <person name="Pinto D."/>
            <person name="Vollmers J."/>
            <person name="Rivas-Marin E."/>
            <person name="Kohn T."/>
            <person name="Peeters S.H."/>
            <person name="Heuer A."/>
            <person name="Rast P."/>
            <person name="Oberbeckmann S."/>
            <person name="Bunk B."/>
            <person name="Jeske O."/>
            <person name="Meyerdierks A."/>
            <person name="Storesund J.E."/>
            <person name="Kallscheuer N."/>
            <person name="Luecker S."/>
            <person name="Lage O.M."/>
            <person name="Pohl T."/>
            <person name="Merkel B.J."/>
            <person name="Hornburger P."/>
            <person name="Mueller R.-W."/>
            <person name="Bruemmer F."/>
            <person name="Labrenz M."/>
            <person name="Spormann A.M."/>
            <person name="Op den Camp H."/>
            <person name="Overmann J."/>
            <person name="Amann R."/>
            <person name="Jetten M.S.M."/>
            <person name="Mascher T."/>
            <person name="Medema M.H."/>
            <person name="Devos D.P."/>
            <person name="Kaster A.-K."/>
            <person name="Ovreas L."/>
            <person name="Rohde M."/>
            <person name="Galperin M.Y."/>
            <person name="Jogler C."/>
        </authorList>
    </citation>
    <scope>NUCLEOTIDE SEQUENCE [LARGE SCALE GENOMIC DNA]</scope>
    <source>
        <strain evidence="2 3">K23_9</strain>
    </source>
</reference>
<dbReference type="Gene3D" id="2.130.10.10">
    <property type="entry name" value="YVTN repeat-like/Quinoprotein amine dehydrogenase"/>
    <property type="match status" value="1"/>
</dbReference>
<dbReference type="EMBL" id="CP036526">
    <property type="protein sequence ID" value="QDT10444.1"/>
    <property type="molecule type" value="Genomic_DNA"/>
</dbReference>
<evidence type="ECO:0000313" key="3">
    <source>
        <dbReference type="Proteomes" id="UP000319817"/>
    </source>
</evidence>
<protein>
    <submittedName>
        <fullName evidence="2">Outer membrane biogenesis protein BamB</fullName>
    </submittedName>
</protein>
<dbReference type="InterPro" id="IPR002372">
    <property type="entry name" value="PQQ_rpt_dom"/>
</dbReference>
<gene>
    <name evidence="2" type="ORF">K239x_24000</name>
</gene>
<keyword evidence="3" id="KW-1185">Reference proteome</keyword>
<dbReference type="AlphaFoldDB" id="A0A517NTJ6"/>
<dbReference type="SUPFAM" id="SSF50998">
    <property type="entry name" value="Quinoprotein alcohol dehydrogenase-like"/>
    <property type="match status" value="1"/>
</dbReference>
<dbReference type="Proteomes" id="UP000319817">
    <property type="component" value="Chromosome"/>
</dbReference>
<proteinExistence type="predicted"/>
<dbReference type="RefSeq" id="WP_145418015.1">
    <property type="nucleotide sequence ID" value="NZ_CP036526.1"/>
</dbReference>
<evidence type="ECO:0000259" key="1">
    <source>
        <dbReference type="Pfam" id="PF13360"/>
    </source>
</evidence>
<dbReference type="OrthoDB" id="244732at2"/>
<sequence>MPPILSHLNRRCCSAIFVACVVSGTLIAEDWRRWRGPTLDNHAPNSAVDAVPLTWSESENLLWRQPVPGQGHATPIVVDDAIFVLTHEPAAGTISLLKYRLGDGSPIGKVALHQGVVPPRYLHKKNTCASSTPSSDGNTVFVVAEVNQAIVATAISTAGKILWQTPVAPYRAGKGWFGFGSSLLLLDDSIVIAVDVDNDDRGLFCLSKKTGKQIWKAPRPVTASYGTPILAKLNGTPQILMSGGYQVTSYQPKTGRPLWSVDATSRTTCATMVWSNDMVFVSGSYPDPGTYGISLAGKSAKVAWDNKVKCYEQSMLMVGDYLYGIADNGVAYCWRSADGQEMWKQRLQGPFSASPLLIGDRIYASNERGKTYVYRASPDAFDLLSENKLGDSSFASPIYAGGKLILRHATTGGNQRTEFLVGIGK</sequence>
<dbReference type="InterPro" id="IPR015943">
    <property type="entry name" value="WD40/YVTN_repeat-like_dom_sf"/>
</dbReference>
<dbReference type="PANTHER" id="PTHR34512">
    <property type="entry name" value="CELL SURFACE PROTEIN"/>
    <property type="match status" value="1"/>
</dbReference>
<evidence type="ECO:0000313" key="2">
    <source>
        <dbReference type="EMBL" id="QDT10444.1"/>
    </source>
</evidence>
<dbReference type="PANTHER" id="PTHR34512:SF30">
    <property type="entry name" value="OUTER MEMBRANE PROTEIN ASSEMBLY FACTOR BAMB"/>
    <property type="match status" value="1"/>
</dbReference>
<organism evidence="2 3">
    <name type="scientific">Stieleria marina</name>
    <dbReference type="NCBI Taxonomy" id="1930275"/>
    <lineage>
        <taxon>Bacteria</taxon>
        <taxon>Pseudomonadati</taxon>
        <taxon>Planctomycetota</taxon>
        <taxon>Planctomycetia</taxon>
        <taxon>Pirellulales</taxon>
        <taxon>Pirellulaceae</taxon>
        <taxon>Stieleria</taxon>
    </lineage>
</organism>
<feature type="domain" description="Pyrrolo-quinoline quinone repeat" evidence="1">
    <location>
        <begin position="128"/>
        <end position="345"/>
    </location>
</feature>
<accession>A0A517NTJ6</accession>
<dbReference type="InterPro" id="IPR011047">
    <property type="entry name" value="Quinoprotein_ADH-like_sf"/>
</dbReference>